<dbReference type="AlphaFoldDB" id="A0A841D6A0"/>
<dbReference type="GO" id="GO:0003700">
    <property type="term" value="F:DNA-binding transcription factor activity"/>
    <property type="evidence" value="ECO:0007669"/>
    <property type="project" value="InterPro"/>
</dbReference>
<dbReference type="Gene3D" id="1.10.10.10">
    <property type="entry name" value="Winged helix-like DNA-binding domain superfamily/Winged helix DNA-binding domain"/>
    <property type="match status" value="1"/>
</dbReference>
<comment type="caution">
    <text evidence="5">The sequence shown here is derived from an EMBL/GenBank/DDBJ whole genome shotgun (WGS) entry which is preliminary data.</text>
</comment>
<dbReference type="EMBL" id="JACHJJ010000009">
    <property type="protein sequence ID" value="MBB5963997.1"/>
    <property type="molecule type" value="Genomic_DNA"/>
</dbReference>
<dbReference type="RefSeq" id="WP_338047768.1">
    <property type="nucleotide sequence ID" value="NZ_BAAAWZ010000001.1"/>
</dbReference>
<sequence length="120" mass="12376">MGKSGMAISLDLFRTFLAVHRTGSVTAAAHTLGLSQPAVSAQVRALETALERRLFDRLPRGVAPTPAADELARRLAAPLDALEEAVGAGPGPEAWCTWAVPPSCSPPASCARSSRCSPGA</sequence>
<dbReference type="InterPro" id="IPR036390">
    <property type="entry name" value="WH_DNA-bd_sf"/>
</dbReference>
<evidence type="ECO:0000256" key="3">
    <source>
        <dbReference type="ARBA" id="ARBA00023163"/>
    </source>
</evidence>
<dbReference type="InterPro" id="IPR000847">
    <property type="entry name" value="LysR_HTH_N"/>
</dbReference>
<evidence type="ECO:0000313" key="5">
    <source>
        <dbReference type="EMBL" id="MBB5963997.1"/>
    </source>
</evidence>
<gene>
    <name evidence="5" type="ORF">FHS22_003279</name>
</gene>
<keyword evidence="3" id="KW-0804">Transcription</keyword>
<evidence type="ECO:0000256" key="2">
    <source>
        <dbReference type="ARBA" id="ARBA00023015"/>
    </source>
</evidence>
<dbReference type="Proteomes" id="UP000562352">
    <property type="component" value="Unassembled WGS sequence"/>
</dbReference>
<dbReference type="GO" id="GO:0000976">
    <property type="term" value="F:transcription cis-regulatory region binding"/>
    <property type="evidence" value="ECO:0007669"/>
    <property type="project" value="TreeGrafter"/>
</dbReference>
<dbReference type="InterPro" id="IPR036388">
    <property type="entry name" value="WH-like_DNA-bd_sf"/>
</dbReference>
<comment type="similarity">
    <text evidence="1">Belongs to the LysR transcriptional regulatory family.</text>
</comment>
<protein>
    <submittedName>
        <fullName evidence="5">DNA-binding transcriptional LysR family regulator</fullName>
    </submittedName>
</protein>
<evidence type="ECO:0000259" key="4">
    <source>
        <dbReference type="PROSITE" id="PS50931"/>
    </source>
</evidence>
<evidence type="ECO:0000256" key="1">
    <source>
        <dbReference type="ARBA" id="ARBA00009437"/>
    </source>
</evidence>
<organism evidence="5 6">
    <name type="scientific">Planomonospora venezuelensis</name>
    <dbReference type="NCBI Taxonomy" id="1999"/>
    <lineage>
        <taxon>Bacteria</taxon>
        <taxon>Bacillati</taxon>
        <taxon>Actinomycetota</taxon>
        <taxon>Actinomycetes</taxon>
        <taxon>Streptosporangiales</taxon>
        <taxon>Streptosporangiaceae</taxon>
        <taxon>Planomonospora</taxon>
    </lineage>
</organism>
<reference evidence="5 6" key="1">
    <citation type="submission" date="2020-08" db="EMBL/GenBank/DDBJ databases">
        <title>Genomic Encyclopedia of Type Strains, Phase III (KMG-III): the genomes of soil and plant-associated and newly described type strains.</title>
        <authorList>
            <person name="Whitman W."/>
        </authorList>
    </citation>
    <scope>NUCLEOTIDE SEQUENCE [LARGE SCALE GENOMIC DNA]</scope>
    <source>
        <strain evidence="5 6">CECT 3303</strain>
    </source>
</reference>
<dbReference type="SUPFAM" id="SSF46785">
    <property type="entry name" value="Winged helix' DNA-binding domain"/>
    <property type="match status" value="1"/>
</dbReference>
<dbReference type="PRINTS" id="PR00039">
    <property type="entry name" value="HTHLYSR"/>
</dbReference>
<name>A0A841D6A0_PLAVE</name>
<evidence type="ECO:0000313" key="6">
    <source>
        <dbReference type="Proteomes" id="UP000562352"/>
    </source>
</evidence>
<dbReference type="PANTHER" id="PTHR30126">
    <property type="entry name" value="HTH-TYPE TRANSCRIPTIONAL REGULATOR"/>
    <property type="match status" value="1"/>
</dbReference>
<dbReference type="PANTHER" id="PTHR30126:SF39">
    <property type="entry name" value="HTH-TYPE TRANSCRIPTIONAL REGULATOR CYSL"/>
    <property type="match status" value="1"/>
</dbReference>
<keyword evidence="6" id="KW-1185">Reference proteome</keyword>
<keyword evidence="2" id="KW-0805">Transcription regulation</keyword>
<dbReference type="Pfam" id="PF00126">
    <property type="entry name" value="HTH_1"/>
    <property type="match status" value="1"/>
</dbReference>
<dbReference type="PROSITE" id="PS50931">
    <property type="entry name" value="HTH_LYSR"/>
    <property type="match status" value="1"/>
</dbReference>
<proteinExistence type="inferred from homology"/>
<keyword evidence="5" id="KW-0238">DNA-binding</keyword>
<feature type="domain" description="HTH lysR-type" evidence="4">
    <location>
        <begin position="8"/>
        <end position="65"/>
    </location>
</feature>
<accession>A0A841D6A0</accession>